<feature type="transmembrane region" description="Helical" evidence="1">
    <location>
        <begin position="54"/>
        <end position="80"/>
    </location>
</feature>
<keyword evidence="1" id="KW-1133">Transmembrane helix</keyword>
<reference evidence="2 3" key="1">
    <citation type="submission" date="2019-03" db="EMBL/GenBank/DDBJ databases">
        <title>Genomic Encyclopedia of Type Strains, Phase IV (KMG-IV): sequencing the most valuable type-strain genomes for metagenomic binning, comparative biology and taxonomic classification.</title>
        <authorList>
            <person name="Goeker M."/>
        </authorList>
    </citation>
    <scope>NUCLEOTIDE SEQUENCE [LARGE SCALE GENOMIC DNA]</scope>
    <source>
        <strain evidence="2 3">DSM 23917</strain>
    </source>
</reference>
<comment type="caution">
    <text evidence="2">The sequence shown here is derived from an EMBL/GenBank/DDBJ whole genome shotgun (WGS) entry which is preliminary data.</text>
</comment>
<keyword evidence="1" id="KW-0472">Membrane</keyword>
<organism evidence="2 3">
    <name type="scientific">Prevotella heparinolytica</name>
    <dbReference type="NCBI Taxonomy" id="28113"/>
    <lineage>
        <taxon>Bacteria</taxon>
        <taxon>Pseudomonadati</taxon>
        <taxon>Bacteroidota</taxon>
        <taxon>Bacteroidia</taxon>
        <taxon>Bacteroidales</taxon>
        <taxon>Bacteroidaceae</taxon>
        <taxon>Bacteroides</taxon>
    </lineage>
</organism>
<name>A0A4R2LIB9_9BACE</name>
<keyword evidence="1" id="KW-0812">Transmembrane</keyword>
<dbReference type="AlphaFoldDB" id="A0A4R2LIB9"/>
<protein>
    <submittedName>
        <fullName evidence="2">Uncharacterized protein</fullName>
    </submittedName>
</protein>
<gene>
    <name evidence="2" type="ORF">EV202_12737</name>
</gene>
<sequence length="91" mass="10010">MKTQTTCTLNVPASGIQSVGESVSALTERVNDLQHRYYRSLAPDCELRTSSDRWYFGAILSICLGFVFPPLFAATALCVYKAKKCRKGGEA</sequence>
<proteinExistence type="predicted"/>
<evidence type="ECO:0000313" key="3">
    <source>
        <dbReference type="Proteomes" id="UP000295600"/>
    </source>
</evidence>
<evidence type="ECO:0000313" key="2">
    <source>
        <dbReference type="EMBL" id="TCO88154.1"/>
    </source>
</evidence>
<evidence type="ECO:0000256" key="1">
    <source>
        <dbReference type="SAM" id="Phobius"/>
    </source>
</evidence>
<dbReference type="Proteomes" id="UP000295600">
    <property type="component" value="Unassembled WGS sequence"/>
</dbReference>
<dbReference type="RefSeq" id="WP_131927280.1">
    <property type="nucleotide sequence ID" value="NZ_SLXB01000027.1"/>
</dbReference>
<accession>A0A4R2LIB9</accession>
<dbReference type="EMBL" id="SLXB01000027">
    <property type="protein sequence ID" value="TCO88154.1"/>
    <property type="molecule type" value="Genomic_DNA"/>
</dbReference>